<proteinExistence type="predicted"/>
<name>A0A6A4NZD6_LUPAL</name>
<dbReference type="Proteomes" id="UP000447434">
    <property type="component" value="Chromosome 19"/>
</dbReference>
<dbReference type="AlphaFoldDB" id="A0A6A4NZD6"/>
<evidence type="ECO:0000313" key="2">
    <source>
        <dbReference type="Proteomes" id="UP000447434"/>
    </source>
</evidence>
<comment type="caution">
    <text evidence="1">The sequence shown here is derived from an EMBL/GenBank/DDBJ whole genome shotgun (WGS) entry which is preliminary data.</text>
</comment>
<reference evidence="2" key="1">
    <citation type="journal article" date="2020" name="Nat. Commun.">
        <title>Genome sequence of the cluster root forming white lupin.</title>
        <authorList>
            <person name="Hufnagel B."/>
            <person name="Marques A."/>
            <person name="Soriano A."/>
            <person name="Marques L."/>
            <person name="Divol F."/>
            <person name="Doumas P."/>
            <person name="Sallet E."/>
            <person name="Mancinotti D."/>
            <person name="Carrere S."/>
            <person name="Marande W."/>
            <person name="Arribat S."/>
            <person name="Keller J."/>
            <person name="Huneau C."/>
            <person name="Blein T."/>
            <person name="Aime D."/>
            <person name="Laguerre M."/>
            <person name="Taylor J."/>
            <person name="Schubert V."/>
            <person name="Nelson M."/>
            <person name="Geu-Flores F."/>
            <person name="Crespi M."/>
            <person name="Gallardo-Guerrero K."/>
            <person name="Delaux P.-M."/>
            <person name="Salse J."/>
            <person name="Berges H."/>
            <person name="Guyot R."/>
            <person name="Gouzy J."/>
            <person name="Peret B."/>
        </authorList>
    </citation>
    <scope>NUCLEOTIDE SEQUENCE [LARGE SCALE GENOMIC DNA]</scope>
    <source>
        <strain evidence="2">cv. Amiga</strain>
    </source>
</reference>
<gene>
    <name evidence="1" type="ORF">Lalb_Chr19g0137931</name>
</gene>
<evidence type="ECO:0000313" key="1">
    <source>
        <dbReference type="EMBL" id="KAE9593264.1"/>
    </source>
</evidence>
<accession>A0A6A4NZD6</accession>
<organism evidence="1 2">
    <name type="scientific">Lupinus albus</name>
    <name type="common">White lupine</name>
    <name type="synonym">Lupinus termis</name>
    <dbReference type="NCBI Taxonomy" id="3870"/>
    <lineage>
        <taxon>Eukaryota</taxon>
        <taxon>Viridiplantae</taxon>
        <taxon>Streptophyta</taxon>
        <taxon>Embryophyta</taxon>
        <taxon>Tracheophyta</taxon>
        <taxon>Spermatophyta</taxon>
        <taxon>Magnoliopsida</taxon>
        <taxon>eudicotyledons</taxon>
        <taxon>Gunneridae</taxon>
        <taxon>Pentapetalae</taxon>
        <taxon>rosids</taxon>
        <taxon>fabids</taxon>
        <taxon>Fabales</taxon>
        <taxon>Fabaceae</taxon>
        <taxon>Papilionoideae</taxon>
        <taxon>50 kb inversion clade</taxon>
        <taxon>genistoids sensu lato</taxon>
        <taxon>core genistoids</taxon>
        <taxon>Genisteae</taxon>
        <taxon>Lupinus</taxon>
    </lineage>
</organism>
<keyword evidence="2" id="KW-1185">Reference proteome</keyword>
<sequence length="48" mass="5060">MIAQALQTGGGPNISDAYTINALPGSGSLYITLLCTINKDVKPRKILK</sequence>
<dbReference type="EMBL" id="WOCE01000019">
    <property type="protein sequence ID" value="KAE9593264.1"/>
    <property type="molecule type" value="Genomic_DNA"/>
</dbReference>
<protein>
    <submittedName>
        <fullName evidence="1">Putative laccase</fullName>
    </submittedName>
</protein>